<evidence type="ECO:0000256" key="3">
    <source>
        <dbReference type="ARBA" id="ARBA00022525"/>
    </source>
</evidence>
<dbReference type="InterPro" id="IPR050557">
    <property type="entry name" value="RTX_toxin/Mannuronan_C5-epim"/>
</dbReference>
<evidence type="ECO:0000256" key="2">
    <source>
        <dbReference type="ARBA" id="ARBA00004651"/>
    </source>
</evidence>
<proteinExistence type="predicted"/>
<dbReference type="PRINTS" id="PR00313">
    <property type="entry name" value="CABNDNGRPT"/>
</dbReference>
<dbReference type="InterPro" id="IPR011049">
    <property type="entry name" value="Serralysin-like_metalloprot_C"/>
</dbReference>
<dbReference type="Pfam" id="PF00664">
    <property type="entry name" value="ABC_membrane"/>
    <property type="match status" value="1"/>
</dbReference>
<gene>
    <name evidence="9" type="ORF">EZ242_07840</name>
</gene>
<evidence type="ECO:0000313" key="9">
    <source>
        <dbReference type="EMBL" id="TFZ01285.1"/>
    </source>
</evidence>
<protein>
    <recommendedName>
        <fullName evidence="8">ABC transmembrane type-1 domain-containing protein</fullName>
    </recommendedName>
</protein>
<keyword evidence="3" id="KW-0964">Secreted</keyword>
<dbReference type="OrthoDB" id="8554730at2"/>
<dbReference type="Proteomes" id="UP000297564">
    <property type="component" value="Unassembled WGS sequence"/>
</dbReference>
<evidence type="ECO:0000313" key="10">
    <source>
        <dbReference type="Proteomes" id="UP000297564"/>
    </source>
</evidence>
<feature type="transmembrane region" description="Helical" evidence="7">
    <location>
        <begin position="163"/>
        <end position="185"/>
    </location>
</feature>
<sequence length="994" mass="104900">MTAEELSARQLVWALGSCCAMAGKPYDPELVLRQHPPPCKVATLVTAARSLGFAAHLQTVKPRRLAAGPGQVLLVMRGREGGVQLGVLVAVTHTGVTWIPACEHEPRCDDPKAFAARFTGLVVHLKAQLDAPPDADDAAPVRRFGFRWFAPELLRHRKVWRDVLAASLVLQLLALGLPLFTQAIVDKVVVHQTESTLIAIAVGMAIFVVASAVLGWVRQYLVLHTGNRVDAVLAATVFQHLFRLPLRYFQHRPTGVVAARLQGVETIREFVSSAAVTLVLDIPFLLIAVAVMLHYSVALTFIALGVLAVIALLSALVAPVFQRRLNEQFLLGARNQAFLTEYIAGYETVKSLQLEPQLQKRYGDFLASYLQSSFRTQQIGNTYVVDSAGDEVVELDGEGEDTVWSSVDHSLARNVENLVLTGSATAATGNALDNRLTGNAGANALDGGAGGDVMAGDEGNDTYVVDDARDLVIEWSNQGLDEVLAGIDYVLPAHVENLRLTGTANITGRGNELDNFLFGNSGNNLLDAGAGDDTYHHEIGGGLDTVSDSSGTDTIRFGAGLTLERVSLRIVTHGREAIAQVRILDEAGQEQPGQGIDFAMEVDALGRLSAPIERFAFEGGSVHTWDELLVPSTPLVGSARADRLLGGRGDERMDGGAGDDVLYGGSGRDTLHGAAGNDVLFGGRGNDVLWGGTGADLLYGHHGDDQLHGEDGDDYLLDRSGNNLFSGGYGRDIAQAGPGADRLDLGAQADLADAGGGDDVILARSGDDWVAAGRGNDLIDLGSGCNLLAFNRGDGADVLTGGGRDTLSLGAGIRLADLSLARSGHDLVLGLGEGDSLTLRDWYCGSAWQTVERLQVLTDPADRDPAGQDRLRNHAVEVFDFGRLVRSFDRARAADLGRAGGYGGYDGYGGHGGQPAVTDAAAGWAAMNSLLDAHLGGSDSAAYGGDLSAQYHARGSLSGLDLGAAQRVLAQGGADWQALRPRSELAQGALVTLA</sequence>
<dbReference type="GO" id="GO:0005576">
    <property type="term" value="C:extracellular region"/>
    <property type="evidence" value="ECO:0007669"/>
    <property type="project" value="UniProtKB-SubCell"/>
</dbReference>
<accession>A0A4Z0BTD3</accession>
<dbReference type="PANTHER" id="PTHR38340:SF1">
    <property type="entry name" value="S-LAYER PROTEIN"/>
    <property type="match status" value="1"/>
</dbReference>
<dbReference type="InterPro" id="IPR011527">
    <property type="entry name" value="ABC1_TM_dom"/>
</dbReference>
<feature type="transmembrane region" description="Helical" evidence="7">
    <location>
        <begin position="197"/>
        <end position="217"/>
    </location>
</feature>
<evidence type="ECO:0000256" key="4">
    <source>
        <dbReference type="ARBA" id="ARBA00022692"/>
    </source>
</evidence>
<feature type="transmembrane region" description="Helical" evidence="7">
    <location>
        <begin position="299"/>
        <end position="321"/>
    </location>
</feature>
<organism evidence="9 10">
    <name type="scientific">Ramlibacter rhizophilus</name>
    <dbReference type="NCBI Taxonomy" id="1781167"/>
    <lineage>
        <taxon>Bacteria</taxon>
        <taxon>Pseudomonadati</taxon>
        <taxon>Pseudomonadota</taxon>
        <taxon>Betaproteobacteria</taxon>
        <taxon>Burkholderiales</taxon>
        <taxon>Comamonadaceae</taxon>
        <taxon>Ramlibacter</taxon>
    </lineage>
</organism>
<dbReference type="PROSITE" id="PS00330">
    <property type="entry name" value="HEMOLYSIN_CALCIUM"/>
    <property type="match status" value="1"/>
</dbReference>
<evidence type="ECO:0000256" key="7">
    <source>
        <dbReference type="SAM" id="Phobius"/>
    </source>
</evidence>
<dbReference type="SUPFAM" id="SSF90123">
    <property type="entry name" value="ABC transporter transmembrane region"/>
    <property type="match status" value="1"/>
</dbReference>
<dbReference type="PROSITE" id="PS50929">
    <property type="entry name" value="ABC_TM1F"/>
    <property type="match status" value="1"/>
</dbReference>
<dbReference type="InterPro" id="IPR001343">
    <property type="entry name" value="Hemolysn_Ca-bd"/>
</dbReference>
<dbReference type="PANTHER" id="PTHR38340">
    <property type="entry name" value="S-LAYER PROTEIN"/>
    <property type="match status" value="1"/>
</dbReference>
<evidence type="ECO:0000256" key="6">
    <source>
        <dbReference type="ARBA" id="ARBA00023136"/>
    </source>
</evidence>
<dbReference type="Pfam" id="PF00353">
    <property type="entry name" value="HemolysinCabind"/>
    <property type="match status" value="5"/>
</dbReference>
<name>A0A4Z0BTD3_9BURK</name>
<dbReference type="InterPro" id="IPR018511">
    <property type="entry name" value="Hemolysin-typ_Ca-bd_CS"/>
</dbReference>
<feature type="domain" description="ABC transmembrane type-1" evidence="8">
    <location>
        <begin position="163"/>
        <end position="383"/>
    </location>
</feature>
<reference evidence="9 10" key="1">
    <citation type="submission" date="2019-03" db="EMBL/GenBank/DDBJ databases">
        <title>Ramlibacter rhizophilus CCTCC AB2015357, whole genome shotgun sequence.</title>
        <authorList>
            <person name="Zhang X."/>
            <person name="Feng G."/>
            <person name="Zhu H."/>
        </authorList>
    </citation>
    <scope>NUCLEOTIDE SEQUENCE [LARGE SCALE GENOMIC DNA]</scope>
    <source>
        <strain evidence="9 10">CCTCC AB2015357</strain>
    </source>
</reference>
<keyword evidence="4 7" id="KW-0812">Transmembrane</keyword>
<dbReference type="InterPro" id="IPR036640">
    <property type="entry name" value="ABC1_TM_sf"/>
</dbReference>
<dbReference type="RefSeq" id="WP_135284583.1">
    <property type="nucleotide sequence ID" value="NZ_SMLL01000003.1"/>
</dbReference>
<dbReference type="GO" id="GO:0140359">
    <property type="term" value="F:ABC-type transporter activity"/>
    <property type="evidence" value="ECO:0007669"/>
    <property type="project" value="InterPro"/>
</dbReference>
<dbReference type="SUPFAM" id="SSF51120">
    <property type="entry name" value="beta-Roll"/>
    <property type="match status" value="3"/>
</dbReference>
<dbReference type="GO" id="GO:0005524">
    <property type="term" value="F:ATP binding"/>
    <property type="evidence" value="ECO:0007669"/>
    <property type="project" value="InterPro"/>
</dbReference>
<dbReference type="EMBL" id="SMLL01000003">
    <property type="protein sequence ID" value="TFZ01285.1"/>
    <property type="molecule type" value="Genomic_DNA"/>
</dbReference>
<evidence type="ECO:0000259" key="8">
    <source>
        <dbReference type="PROSITE" id="PS50929"/>
    </source>
</evidence>
<comment type="subcellular location">
    <subcellularLocation>
        <location evidence="2">Cell membrane</location>
        <topology evidence="2">Multi-pass membrane protein</topology>
    </subcellularLocation>
    <subcellularLocation>
        <location evidence="1">Secreted</location>
    </subcellularLocation>
</comment>
<dbReference type="Gene3D" id="1.20.1560.10">
    <property type="entry name" value="ABC transporter type 1, transmembrane domain"/>
    <property type="match status" value="1"/>
</dbReference>
<dbReference type="AlphaFoldDB" id="A0A4Z0BTD3"/>
<dbReference type="GO" id="GO:0005886">
    <property type="term" value="C:plasma membrane"/>
    <property type="evidence" value="ECO:0007669"/>
    <property type="project" value="UniProtKB-SubCell"/>
</dbReference>
<keyword evidence="10" id="KW-1185">Reference proteome</keyword>
<keyword evidence="6 7" id="KW-0472">Membrane</keyword>
<dbReference type="Gene3D" id="2.150.10.10">
    <property type="entry name" value="Serralysin-like metalloprotease, C-terminal"/>
    <property type="match status" value="4"/>
</dbReference>
<evidence type="ECO:0000256" key="1">
    <source>
        <dbReference type="ARBA" id="ARBA00004613"/>
    </source>
</evidence>
<keyword evidence="5 7" id="KW-1133">Transmembrane helix</keyword>
<comment type="caution">
    <text evidence="9">The sequence shown here is derived from an EMBL/GenBank/DDBJ whole genome shotgun (WGS) entry which is preliminary data.</text>
</comment>
<evidence type="ECO:0000256" key="5">
    <source>
        <dbReference type="ARBA" id="ARBA00022989"/>
    </source>
</evidence>
<dbReference type="GO" id="GO:0005509">
    <property type="term" value="F:calcium ion binding"/>
    <property type="evidence" value="ECO:0007669"/>
    <property type="project" value="InterPro"/>
</dbReference>